<evidence type="ECO:0000313" key="2">
    <source>
        <dbReference type="Proteomes" id="UP000000724"/>
    </source>
</evidence>
<keyword evidence="2" id="KW-1185">Reference proteome</keyword>
<evidence type="ECO:0000313" key="1">
    <source>
        <dbReference type="EMBL" id="CAP93088.1"/>
    </source>
</evidence>
<dbReference type="EMBL" id="AM920431">
    <property type="protein sequence ID" value="CAP93088.1"/>
    <property type="molecule type" value="Genomic_DNA"/>
</dbReference>
<dbReference type="VEuPathDB" id="FungiDB:PCH_Pc16g04180"/>
<protein>
    <submittedName>
        <fullName evidence="1">Uncharacterized protein</fullName>
    </submittedName>
</protein>
<dbReference type="OMA" id="PRAPWHA"/>
<dbReference type="HOGENOM" id="CLU_1015997_0_0_1"/>
<dbReference type="AlphaFoldDB" id="B6H8F0"/>
<sequence>MSTVWSYSWKLRTVATGAENAGLDAPRPQALGSAYPEMVKGYKVLKQLSWFPGRGCNRTRQGMEFTAALHTDRRMTADSCIAVDTVTGRPRAPWHAWRTPFVGMQLRNPCSSKPDFFDRALQHATVPATHIWSNHLGRAGRELPFMHAWDMEPDREHGNVSPEKLYGGETTAAAASSFGKGVRCSRGYGYSFVPATLEQQHSADVIGGSSGLGDGHILPDWGSLGRERMFSPMVLRKATRPVRTACKGATLHPAHESREEVMFECRLLNIVTID</sequence>
<proteinExistence type="predicted"/>
<dbReference type="OrthoDB" id="10526833at2759"/>
<accession>B6H8F0</accession>
<organism evidence="1 2">
    <name type="scientific">Penicillium rubens (strain ATCC 28089 / DSM 1075 / NRRL 1951 / Wisconsin 54-1255)</name>
    <name type="common">Penicillium chrysogenum</name>
    <dbReference type="NCBI Taxonomy" id="500485"/>
    <lineage>
        <taxon>Eukaryota</taxon>
        <taxon>Fungi</taxon>
        <taxon>Dikarya</taxon>
        <taxon>Ascomycota</taxon>
        <taxon>Pezizomycotina</taxon>
        <taxon>Eurotiomycetes</taxon>
        <taxon>Eurotiomycetidae</taxon>
        <taxon>Eurotiales</taxon>
        <taxon>Aspergillaceae</taxon>
        <taxon>Penicillium</taxon>
        <taxon>Penicillium chrysogenum species complex</taxon>
    </lineage>
</organism>
<gene>
    <name evidence="1" type="ORF">Pc16g04180</name>
    <name evidence="1" type="ORF">PCH_Pc16g04180</name>
</gene>
<dbReference type="Proteomes" id="UP000000724">
    <property type="component" value="Contig Pc00c16"/>
</dbReference>
<name>B6H8F0_PENRW</name>
<reference evidence="1 2" key="1">
    <citation type="journal article" date="2008" name="Nat. Biotechnol.">
        <title>Genome sequencing and analysis of the filamentous fungus Penicillium chrysogenum.</title>
        <authorList>
            <person name="van den Berg M.A."/>
            <person name="Albang R."/>
            <person name="Albermann K."/>
            <person name="Badger J.H."/>
            <person name="Daran J.-M."/>
            <person name="Driessen A.J.M."/>
            <person name="Garcia-Estrada C."/>
            <person name="Fedorova N.D."/>
            <person name="Harris D.M."/>
            <person name="Heijne W.H.M."/>
            <person name="Joardar V.S."/>
            <person name="Kiel J.A.K.W."/>
            <person name="Kovalchuk A."/>
            <person name="Martin J.F."/>
            <person name="Nierman W.C."/>
            <person name="Nijland J.G."/>
            <person name="Pronk J.T."/>
            <person name="Roubos J.A."/>
            <person name="van der Klei I.J."/>
            <person name="van Peij N.N.M.E."/>
            <person name="Veenhuis M."/>
            <person name="von Doehren H."/>
            <person name="Wagner C."/>
            <person name="Wortman J.R."/>
            <person name="Bovenberg R.A.L."/>
        </authorList>
    </citation>
    <scope>NUCLEOTIDE SEQUENCE [LARGE SCALE GENOMIC DNA]</scope>
    <source>
        <strain evidence="2">ATCC 28089 / DSM 1075 / NRRL 1951 / Wisconsin 54-1255</strain>
    </source>
</reference>